<dbReference type="PROSITE" id="PS00108">
    <property type="entry name" value="PROTEIN_KINASE_ST"/>
    <property type="match status" value="1"/>
</dbReference>
<keyword evidence="1" id="KW-0808">Transferase</keyword>
<evidence type="ECO:0000313" key="9">
    <source>
        <dbReference type="Proteomes" id="UP000658278"/>
    </source>
</evidence>
<protein>
    <submittedName>
        <fullName evidence="8">Protein kinase</fullName>
    </submittedName>
</protein>
<dbReference type="EMBL" id="JAENII010000006">
    <property type="protein sequence ID" value="MBK1827289.1"/>
    <property type="molecule type" value="Genomic_DNA"/>
</dbReference>
<keyword evidence="6" id="KW-0812">Transmembrane</keyword>
<dbReference type="PANTHER" id="PTHR43289">
    <property type="entry name" value="MITOGEN-ACTIVATED PROTEIN KINASE KINASE KINASE 20-RELATED"/>
    <property type="match status" value="1"/>
</dbReference>
<dbReference type="GO" id="GO:0005524">
    <property type="term" value="F:ATP binding"/>
    <property type="evidence" value="ECO:0007669"/>
    <property type="project" value="UniProtKB-UniRule"/>
</dbReference>
<dbReference type="Proteomes" id="UP000658278">
    <property type="component" value="Unassembled WGS sequence"/>
</dbReference>
<evidence type="ECO:0000313" key="8">
    <source>
        <dbReference type="EMBL" id="MBK1827289.1"/>
    </source>
</evidence>
<dbReference type="PANTHER" id="PTHR43289:SF6">
    <property type="entry name" value="SERINE_THREONINE-PROTEIN KINASE NEKL-3"/>
    <property type="match status" value="1"/>
</dbReference>
<dbReference type="InterPro" id="IPR017441">
    <property type="entry name" value="Protein_kinase_ATP_BS"/>
</dbReference>
<keyword evidence="4 5" id="KW-0067">ATP-binding</keyword>
<feature type="domain" description="Protein kinase" evidence="7">
    <location>
        <begin position="51"/>
        <end position="336"/>
    </location>
</feature>
<dbReference type="SUPFAM" id="SSF56112">
    <property type="entry name" value="Protein kinase-like (PK-like)"/>
    <property type="match status" value="1"/>
</dbReference>
<dbReference type="GO" id="GO:0004674">
    <property type="term" value="F:protein serine/threonine kinase activity"/>
    <property type="evidence" value="ECO:0007669"/>
    <property type="project" value="TreeGrafter"/>
</dbReference>
<dbReference type="CDD" id="cd14014">
    <property type="entry name" value="STKc_PknB_like"/>
    <property type="match status" value="1"/>
</dbReference>
<organism evidence="8 9">
    <name type="scientific">Haloferula rosea</name>
    <dbReference type="NCBI Taxonomy" id="490093"/>
    <lineage>
        <taxon>Bacteria</taxon>
        <taxon>Pseudomonadati</taxon>
        <taxon>Verrucomicrobiota</taxon>
        <taxon>Verrucomicrobiia</taxon>
        <taxon>Verrucomicrobiales</taxon>
        <taxon>Verrucomicrobiaceae</taxon>
        <taxon>Haloferula</taxon>
    </lineage>
</organism>
<dbReference type="PROSITE" id="PS50011">
    <property type="entry name" value="PROTEIN_KINASE_DOM"/>
    <property type="match status" value="1"/>
</dbReference>
<reference evidence="8" key="1">
    <citation type="submission" date="2021-01" db="EMBL/GenBank/DDBJ databases">
        <title>Modified the classification status of verrucomicrobia.</title>
        <authorList>
            <person name="Feng X."/>
        </authorList>
    </citation>
    <scope>NUCLEOTIDE SEQUENCE</scope>
    <source>
        <strain evidence="8">KCTC 22201</strain>
    </source>
</reference>
<dbReference type="Gene3D" id="2.130.10.10">
    <property type="entry name" value="YVTN repeat-like/Quinoprotein amine dehydrogenase"/>
    <property type="match status" value="2"/>
</dbReference>
<dbReference type="InterPro" id="IPR000719">
    <property type="entry name" value="Prot_kinase_dom"/>
</dbReference>
<dbReference type="InterPro" id="IPR011009">
    <property type="entry name" value="Kinase-like_dom_sf"/>
</dbReference>
<keyword evidence="3 8" id="KW-0418">Kinase</keyword>
<dbReference type="PROSITE" id="PS00107">
    <property type="entry name" value="PROTEIN_KINASE_ATP"/>
    <property type="match status" value="1"/>
</dbReference>
<evidence type="ECO:0000256" key="2">
    <source>
        <dbReference type="ARBA" id="ARBA00022741"/>
    </source>
</evidence>
<evidence type="ECO:0000256" key="5">
    <source>
        <dbReference type="PROSITE-ProRule" id="PRU10141"/>
    </source>
</evidence>
<dbReference type="Pfam" id="PF00069">
    <property type="entry name" value="Pkinase"/>
    <property type="match status" value="1"/>
</dbReference>
<evidence type="ECO:0000256" key="4">
    <source>
        <dbReference type="ARBA" id="ARBA00022840"/>
    </source>
</evidence>
<comment type="caution">
    <text evidence="8">The sequence shown here is derived from an EMBL/GenBank/DDBJ whole genome shotgun (WGS) entry which is preliminary data.</text>
</comment>
<keyword evidence="2 5" id="KW-0547">Nucleotide-binding</keyword>
<feature type="transmembrane region" description="Helical" evidence="6">
    <location>
        <begin position="361"/>
        <end position="380"/>
    </location>
</feature>
<name>A0A934RDK4_9BACT</name>
<dbReference type="InterPro" id="IPR015943">
    <property type="entry name" value="WD40/YVTN_repeat-like_dom_sf"/>
</dbReference>
<dbReference type="SMART" id="SM00220">
    <property type="entry name" value="S_TKc"/>
    <property type="match status" value="1"/>
</dbReference>
<keyword evidence="6" id="KW-0472">Membrane</keyword>
<evidence type="ECO:0000256" key="6">
    <source>
        <dbReference type="SAM" id="Phobius"/>
    </source>
</evidence>
<evidence type="ECO:0000256" key="1">
    <source>
        <dbReference type="ARBA" id="ARBA00022679"/>
    </source>
</evidence>
<dbReference type="Gene3D" id="3.30.200.20">
    <property type="entry name" value="Phosphorylase Kinase, domain 1"/>
    <property type="match status" value="1"/>
</dbReference>
<dbReference type="AlphaFoldDB" id="A0A934RDK4"/>
<dbReference type="RefSeq" id="WP_200278739.1">
    <property type="nucleotide sequence ID" value="NZ_JAENII010000006.1"/>
</dbReference>
<keyword evidence="9" id="KW-1185">Reference proteome</keyword>
<dbReference type="SUPFAM" id="SSF82171">
    <property type="entry name" value="DPP6 N-terminal domain-like"/>
    <property type="match status" value="2"/>
</dbReference>
<proteinExistence type="predicted"/>
<accession>A0A934RDK4</accession>
<sequence length="1238" mass="134155">MSSQTTCPKCNATHPEGIAGGMCPHCLLAGLLETGGSPRLGECEGDSVGPYELIELLGEGGMGSVWRARQLHPVEREVALKIIRLGMDTREVVSRFDSERQSLAMMDHPGIARVYDAGATEEGRPYFAMELVGGEPVTNYCIYRSLNLEKRLRLFLEICEAVEHAHRKGIIHRDLKPSNVLVVETPEGPRPKVIDFGIAKTLETENDGRTFVTRAGHAIGTPGYMSPEQAGAEADVDTRSDVYSLGALLYEMLSGVPPLGKETFREIAYVEVLRLIRDTDPPRPSTRLGHASEPGARPPLRIARDLDRIVMKALSRERERRYGGATSLGEDVRRFLDHEPVSATDPTLAYRVGKFIRKHPLPVGLSVLMLLGGIIATLLISREAGRARLAAESERTAREETLGALADAYRNNGLAAARSRHDALAALWFTEAADIAAHDEQRTRANRLRANLHTSAALLPVRKFARKKRAGARLMFDDSSRFLHEGWFGVGQGFFDLKEAKELDFGLSVQAGWLLPGAPLAVISDGSEQVQVRDLTTLEVVEAIRFPEVKVTGLWCDASGNRLVAGDSRLRVWDRAGEAFVHGVLAHPEPVRYARFSPAGDRLLTVDKGDDIRVFALTPDDNRLLLGPLRVEGAAGYDVLLPDFVEGGEMIRVRGRAGMRHFRVTTGELVARLPHLDRAFDFTGDGELFGGFNMIGETRSGAARVSKPFGGALFLEDDSGFYGTGNGQLYNLAGAPLGQLALPGAARGFSPDGTLMASTLGGHLAIDRLARPEPFHRIHAPEAGRLTFTSDGSLFASAGWSGAHPTGTATRAYRVDDGSPAGPQIDTGRQHLSGLFFPGTTHLLTGGRTEAVGDSVEHESVGGGGVLQLWDAVTGQSLAGPLALPSEPWAMAHHPGQEWIAVICRNGSVLKLRPDLGGFEELLKLDFQLGMASAEHRQGHLVFSEDGARLYANLFGSPVWAIDPAAGEVIFETPQRLGQTMQLAVRGGVLFCPTARAEDEWLFDAATGETIALDPELKPHLPLGSGMSADGREVVFSGVTRVSVVDLATRSAIGPGLRSGKGWLSYSTFVPDTPWVLTASTANSDVAELILWDRCTGTDLAPRWDLRGSVIADLKTTGDGSRAVLAIRGAGYVVVDLDEIRASETWQDGLSQEDRRALAELRAGKRLVDGTPGSLDTPDAWLPLWNDLYSHHPEQFPLKPAMIDLLRWHRNQEVFHGADSPPGRWHRARVEALGGGSR</sequence>
<evidence type="ECO:0000256" key="3">
    <source>
        <dbReference type="ARBA" id="ARBA00022777"/>
    </source>
</evidence>
<dbReference type="InterPro" id="IPR008271">
    <property type="entry name" value="Ser/Thr_kinase_AS"/>
</dbReference>
<evidence type="ECO:0000259" key="7">
    <source>
        <dbReference type="PROSITE" id="PS50011"/>
    </source>
</evidence>
<feature type="binding site" evidence="5">
    <location>
        <position position="81"/>
    </location>
    <ligand>
        <name>ATP</name>
        <dbReference type="ChEBI" id="CHEBI:30616"/>
    </ligand>
</feature>
<dbReference type="Gene3D" id="1.10.510.10">
    <property type="entry name" value="Transferase(Phosphotransferase) domain 1"/>
    <property type="match status" value="1"/>
</dbReference>
<keyword evidence="6" id="KW-1133">Transmembrane helix</keyword>
<gene>
    <name evidence="8" type="ORF">JIN81_09660</name>
</gene>